<sequence>MFIEAIFIFALVVSVINHLRQQRHFDVSQEDKAMEEPIRNKELNVVELSEERCLDQLQSPLFAVLSGEIRDLIFAYALADYEDTSRMYDEKTCYRRPNYFAPRRSDTALLRTCQRVYREAWFRPWTSAEHTFYLTAAQRRPGRVATIESMQPTLNLLHRIHGDVEVDSIRIFPQLYMLESGANVTPILRMDHFQPRTITITIRHTDWWYWESDEALHVRAPWVRTCRFPNSVREIRVELESLERKKDEVDNMASQMVEKWVFQRNDGTVLSAQGVPLETTRWSGSSTWNDERWIRDESRPETLDYYVATVTWKNVRKGPAEEAQPVALAPDLRAQIEKPRMNGPDNAVRVHELQAAGISSGYTADEVRERLGDYRSEQRAMRRREHTLLRRSRRQMALTQT</sequence>
<dbReference type="Proteomes" id="UP001186974">
    <property type="component" value="Unassembled WGS sequence"/>
</dbReference>
<comment type="caution">
    <text evidence="1">The sequence shown here is derived from an EMBL/GenBank/DDBJ whole genome shotgun (WGS) entry which is preliminary data.</text>
</comment>
<reference evidence="1" key="1">
    <citation type="submission" date="2024-09" db="EMBL/GenBank/DDBJ databases">
        <title>Black Yeasts Isolated from many extreme environments.</title>
        <authorList>
            <person name="Coleine C."/>
            <person name="Stajich J.E."/>
            <person name="Selbmann L."/>
        </authorList>
    </citation>
    <scope>NUCLEOTIDE SEQUENCE</scope>
    <source>
        <strain evidence="1">CCFEE 5737</strain>
    </source>
</reference>
<evidence type="ECO:0000313" key="2">
    <source>
        <dbReference type="Proteomes" id="UP001186974"/>
    </source>
</evidence>
<dbReference type="EMBL" id="JAWDJW010000092">
    <property type="protein sequence ID" value="KAK3081687.1"/>
    <property type="molecule type" value="Genomic_DNA"/>
</dbReference>
<gene>
    <name evidence="1" type="ORF">LTS18_003902</name>
</gene>
<accession>A0ACC3DY77</accession>
<protein>
    <submittedName>
        <fullName evidence="1">Uncharacterized protein</fullName>
    </submittedName>
</protein>
<evidence type="ECO:0000313" key="1">
    <source>
        <dbReference type="EMBL" id="KAK3081687.1"/>
    </source>
</evidence>
<name>A0ACC3DY77_9PEZI</name>
<organism evidence="1 2">
    <name type="scientific">Coniosporium uncinatum</name>
    <dbReference type="NCBI Taxonomy" id="93489"/>
    <lineage>
        <taxon>Eukaryota</taxon>
        <taxon>Fungi</taxon>
        <taxon>Dikarya</taxon>
        <taxon>Ascomycota</taxon>
        <taxon>Pezizomycotina</taxon>
        <taxon>Dothideomycetes</taxon>
        <taxon>Dothideomycetes incertae sedis</taxon>
        <taxon>Coniosporium</taxon>
    </lineage>
</organism>
<keyword evidence="2" id="KW-1185">Reference proteome</keyword>
<proteinExistence type="predicted"/>